<sequence length="125" mass="14433">MSSTTFEELVCLVVPHVKRFPSFRKDTLVVGEILSCTLRYLASGDVFGVLFPYCHSTISKLICECCSVLWQVLEKKVLLTPSVLNWKKTVREFEDKWNLPHCVATIDGKHIVHQVNYFYFISYPT</sequence>
<organism evidence="1 2">
    <name type="scientific">Macrosiphum euphorbiae</name>
    <name type="common">potato aphid</name>
    <dbReference type="NCBI Taxonomy" id="13131"/>
    <lineage>
        <taxon>Eukaryota</taxon>
        <taxon>Metazoa</taxon>
        <taxon>Ecdysozoa</taxon>
        <taxon>Arthropoda</taxon>
        <taxon>Hexapoda</taxon>
        <taxon>Insecta</taxon>
        <taxon>Pterygota</taxon>
        <taxon>Neoptera</taxon>
        <taxon>Paraneoptera</taxon>
        <taxon>Hemiptera</taxon>
        <taxon>Sternorrhyncha</taxon>
        <taxon>Aphidomorpha</taxon>
        <taxon>Aphidoidea</taxon>
        <taxon>Aphididae</taxon>
        <taxon>Macrosiphini</taxon>
        <taxon>Macrosiphum</taxon>
    </lineage>
</organism>
<name>A0AAV0WSE5_9HEMI</name>
<accession>A0AAV0WSE5</accession>
<comment type="caution">
    <text evidence="1">The sequence shown here is derived from an EMBL/GenBank/DDBJ whole genome shotgun (WGS) entry which is preliminary data.</text>
</comment>
<dbReference type="Proteomes" id="UP001160148">
    <property type="component" value="Unassembled WGS sequence"/>
</dbReference>
<dbReference type="EMBL" id="CARXXK010000002">
    <property type="protein sequence ID" value="CAI6358825.1"/>
    <property type="molecule type" value="Genomic_DNA"/>
</dbReference>
<proteinExistence type="predicted"/>
<protein>
    <recommendedName>
        <fullName evidence="3">Transposase</fullName>
    </recommendedName>
</protein>
<dbReference type="AlphaFoldDB" id="A0AAV0WSE5"/>
<reference evidence="1 2" key="1">
    <citation type="submission" date="2023-01" db="EMBL/GenBank/DDBJ databases">
        <authorList>
            <person name="Whitehead M."/>
        </authorList>
    </citation>
    <scope>NUCLEOTIDE SEQUENCE [LARGE SCALE GENOMIC DNA]</scope>
</reference>
<evidence type="ECO:0008006" key="3">
    <source>
        <dbReference type="Google" id="ProtNLM"/>
    </source>
</evidence>
<evidence type="ECO:0000313" key="1">
    <source>
        <dbReference type="EMBL" id="CAI6358825.1"/>
    </source>
</evidence>
<gene>
    <name evidence="1" type="ORF">MEUPH1_LOCUS14301</name>
</gene>
<keyword evidence="2" id="KW-1185">Reference proteome</keyword>
<evidence type="ECO:0000313" key="2">
    <source>
        <dbReference type="Proteomes" id="UP001160148"/>
    </source>
</evidence>